<sequence length="287" mass="32589">MKVTEEAGVLARSERFFATPGTVARGLFYYITRAGHYYYDENYDFRDNCEIAHLESHRNFYLLYVRAGTMYVRTDHEFSVERGQAALVDCRRPHRFFTHSDAEALWLHFDGANSGAFFEQIIAFHGGRQVFTPAAALHLEQELAQLILGLRTGETSEVERSQALYRILCGLLLPQRAHSPAENDAVAQAVRFIDSHLTEELPVRSIAAHVNLSTSHFSRIFRASTGFSPHEYIMLHRIDEAKSLLHSTGLSVSEIAFRVGFRSEVNFIAAFRSKTGQSPTQFRNNLL</sequence>
<dbReference type="EMBL" id="JACOPK010000009">
    <property type="protein sequence ID" value="MBC5696316.1"/>
    <property type="molecule type" value="Genomic_DNA"/>
</dbReference>
<keyword evidence="4" id="KW-0804">Transcription</keyword>
<keyword evidence="3" id="KW-0010">Activator</keyword>
<dbReference type="InterPro" id="IPR037923">
    <property type="entry name" value="HTH-like"/>
</dbReference>
<evidence type="ECO:0000313" key="7">
    <source>
        <dbReference type="Proteomes" id="UP000641741"/>
    </source>
</evidence>
<dbReference type="PANTHER" id="PTHR46796">
    <property type="entry name" value="HTH-TYPE TRANSCRIPTIONAL ACTIVATOR RHAS-RELATED"/>
    <property type="match status" value="1"/>
</dbReference>
<gene>
    <name evidence="6" type="ORF">H8S02_10225</name>
</gene>
<reference evidence="6 7" key="1">
    <citation type="submission" date="2020-08" db="EMBL/GenBank/DDBJ databases">
        <title>Genome public.</title>
        <authorList>
            <person name="Liu C."/>
            <person name="Sun Q."/>
        </authorList>
    </citation>
    <scope>NUCLEOTIDE SEQUENCE [LARGE SCALE GENOMIC DNA]</scope>
    <source>
        <strain evidence="6 7">M2</strain>
    </source>
</reference>
<dbReference type="InterPro" id="IPR050204">
    <property type="entry name" value="AraC_XylS_family_regulators"/>
</dbReference>
<name>A0ABR7GPS5_9FIRM</name>
<dbReference type="PANTHER" id="PTHR46796:SF6">
    <property type="entry name" value="ARAC SUBFAMILY"/>
    <property type="match status" value="1"/>
</dbReference>
<dbReference type="InterPro" id="IPR018060">
    <property type="entry name" value="HTH_AraC"/>
</dbReference>
<keyword evidence="1" id="KW-0805">Transcription regulation</keyword>
<protein>
    <submittedName>
        <fullName evidence="6">Helix-turn-helix transcriptional regulator</fullName>
    </submittedName>
</protein>
<evidence type="ECO:0000256" key="3">
    <source>
        <dbReference type="ARBA" id="ARBA00023159"/>
    </source>
</evidence>
<keyword evidence="7" id="KW-1185">Reference proteome</keyword>
<evidence type="ECO:0000256" key="4">
    <source>
        <dbReference type="ARBA" id="ARBA00023163"/>
    </source>
</evidence>
<dbReference type="Proteomes" id="UP000641741">
    <property type="component" value="Unassembled WGS sequence"/>
</dbReference>
<comment type="caution">
    <text evidence="6">The sequence shown here is derived from an EMBL/GenBank/DDBJ whole genome shotgun (WGS) entry which is preliminary data.</text>
</comment>
<organism evidence="6 7">
    <name type="scientific">Agathobaculum hominis</name>
    <dbReference type="NCBI Taxonomy" id="2763014"/>
    <lineage>
        <taxon>Bacteria</taxon>
        <taxon>Bacillati</taxon>
        <taxon>Bacillota</taxon>
        <taxon>Clostridia</taxon>
        <taxon>Eubacteriales</taxon>
        <taxon>Butyricicoccaceae</taxon>
        <taxon>Agathobaculum</taxon>
    </lineage>
</organism>
<dbReference type="InterPro" id="IPR009057">
    <property type="entry name" value="Homeodomain-like_sf"/>
</dbReference>
<evidence type="ECO:0000256" key="2">
    <source>
        <dbReference type="ARBA" id="ARBA00023125"/>
    </source>
</evidence>
<dbReference type="InterPro" id="IPR020449">
    <property type="entry name" value="Tscrpt_reg_AraC-type_HTH"/>
</dbReference>
<accession>A0ABR7GPS5</accession>
<evidence type="ECO:0000313" key="6">
    <source>
        <dbReference type="EMBL" id="MBC5696316.1"/>
    </source>
</evidence>
<proteinExistence type="predicted"/>
<feature type="domain" description="HTH araC/xylS-type" evidence="5">
    <location>
        <begin position="187"/>
        <end position="285"/>
    </location>
</feature>
<evidence type="ECO:0000256" key="1">
    <source>
        <dbReference type="ARBA" id="ARBA00023015"/>
    </source>
</evidence>
<dbReference type="PRINTS" id="PR00032">
    <property type="entry name" value="HTHARAC"/>
</dbReference>
<dbReference type="RefSeq" id="WP_186970424.1">
    <property type="nucleotide sequence ID" value="NZ_JACOPK010000009.1"/>
</dbReference>
<dbReference type="PROSITE" id="PS01124">
    <property type="entry name" value="HTH_ARAC_FAMILY_2"/>
    <property type="match status" value="1"/>
</dbReference>
<keyword evidence="2" id="KW-0238">DNA-binding</keyword>
<evidence type="ECO:0000259" key="5">
    <source>
        <dbReference type="PROSITE" id="PS01124"/>
    </source>
</evidence>
<dbReference type="SUPFAM" id="SSF51215">
    <property type="entry name" value="Regulatory protein AraC"/>
    <property type="match status" value="1"/>
</dbReference>
<dbReference type="Pfam" id="PF12833">
    <property type="entry name" value="HTH_18"/>
    <property type="match status" value="1"/>
</dbReference>
<dbReference type="SMART" id="SM00342">
    <property type="entry name" value="HTH_ARAC"/>
    <property type="match status" value="1"/>
</dbReference>
<dbReference type="InterPro" id="IPR018062">
    <property type="entry name" value="HTH_AraC-typ_CS"/>
</dbReference>
<dbReference type="SUPFAM" id="SSF46689">
    <property type="entry name" value="Homeodomain-like"/>
    <property type="match status" value="2"/>
</dbReference>
<dbReference type="Gene3D" id="1.10.10.60">
    <property type="entry name" value="Homeodomain-like"/>
    <property type="match status" value="2"/>
</dbReference>
<dbReference type="PROSITE" id="PS00041">
    <property type="entry name" value="HTH_ARAC_FAMILY_1"/>
    <property type="match status" value="1"/>
</dbReference>